<sequence>MNDEYLKMVEKDSKNIPEADREHFIRFMTDEKYQQEKMLEYLANTLNQKVTRELLKKALK</sequence>
<proteinExistence type="predicted"/>
<name>W4VII2_9BACI</name>
<evidence type="ECO:0000313" key="1">
    <source>
        <dbReference type="EMBL" id="GAE93017.1"/>
    </source>
</evidence>
<dbReference type="AlphaFoldDB" id="W4VII2"/>
<accession>W4VII2</accession>
<comment type="caution">
    <text evidence="1">The sequence shown here is derived from an EMBL/GenBank/DDBJ whole genome shotgun (WGS) entry which is preliminary data.</text>
</comment>
<dbReference type="RefSeq" id="WP_035723067.1">
    <property type="nucleotide sequence ID" value="NZ_BAVS01000009.1"/>
</dbReference>
<dbReference type="Proteomes" id="UP000019102">
    <property type="component" value="Unassembled WGS sequence"/>
</dbReference>
<reference evidence="1 2" key="1">
    <citation type="journal article" date="2014" name="Genome Announc.">
        <title>Draft Genome Sequence of the Boron-Tolerant and Moderately Halotolerant Bacterium Gracilibacillus boraciitolerans JCM 21714T.</title>
        <authorList>
            <person name="Ahmed I."/>
            <person name="Oshima K."/>
            <person name="Suda W."/>
            <person name="Kitamura K."/>
            <person name="Iida T."/>
            <person name="Ohmori Y."/>
            <person name="Fujiwara T."/>
            <person name="Hattori M."/>
            <person name="Ohkuma M."/>
        </authorList>
    </citation>
    <scope>NUCLEOTIDE SEQUENCE [LARGE SCALE GENOMIC DNA]</scope>
    <source>
        <strain evidence="1 2">JCM 21714</strain>
    </source>
</reference>
<keyword evidence="2" id="KW-1185">Reference proteome</keyword>
<dbReference type="EMBL" id="BAVS01000009">
    <property type="protein sequence ID" value="GAE93017.1"/>
    <property type="molecule type" value="Genomic_DNA"/>
</dbReference>
<organism evidence="1 2">
    <name type="scientific">Gracilibacillus boraciitolerans JCM 21714</name>
    <dbReference type="NCBI Taxonomy" id="1298598"/>
    <lineage>
        <taxon>Bacteria</taxon>
        <taxon>Bacillati</taxon>
        <taxon>Bacillota</taxon>
        <taxon>Bacilli</taxon>
        <taxon>Bacillales</taxon>
        <taxon>Bacillaceae</taxon>
        <taxon>Gracilibacillus</taxon>
    </lineage>
</organism>
<protein>
    <submittedName>
        <fullName evidence="1">Uncharacterized protein</fullName>
    </submittedName>
</protein>
<evidence type="ECO:0000313" key="2">
    <source>
        <dbReference type="Proteomes" id="UP000019102"/>
    </source>
</evidence>
<gene>
    <name evidence="1" type="ORF">JCM21714_2047</name>
</gene>